<gene>
    <name evidence="11" type="primary">pyrG</name>
    <name evidence="15" type="ORF">FYJ85_12505</name>
</gene>
<keyword evidence="16" id="KW-1185">Reference proteome</keyword>
<evidence type="ECO:0000256" key="9">
    <source>
        <dbReference type="ARBA" id="ARBA00022975"/>
    </source>
</evidence>
<feature type="transmembrane region" description="Helical" evidence="12">
    <location>
        <begin position="6"/>
        <end position="29"/>
    </location>
</feature>
<dbReference type="GO" id="GO:0019856">
    <property type="term" value="P:pyrimidine nucleobase biosynthetic process"/>
    <property type="evidence" value="ECO:0007669"/>
    <property type="project" value="TreeGrafter"/>
</dbReference>
<keyword evidence="4 11" id="KW-0479">Metal-binding</keyword>
<feature type="binding site" evidence="11">
    <location>
        <begin position="147"/>
        <end position="149"/>
    </location>
    <ligand>
        <name>CTP</name>
        <dbReference type="ChEBI" id="CHEBI:37563"/>
        <note>allosteric inhibitor</note>
    </ligand>
</feature>
<comment type="catalytic activity">
    <reaction evidence="11">
        <text>L-glutamine + H2O = L-glutamate + NH4(+)</text>
        <dbReference type="Rhea" id="RHEA:15889"/>
        <dbReference type="ChEBI" id="CHEBI:15377"/>
        <dbReference type="ChEBI" id="CHEBI:28938"/>
        <dbReference type="ChEBI" id="CHEBI:29985"/>
        <dbReference type="ChEBI" id="CHEBI:58359"/>
    </reaction>
</comment>
<evidence type="ECO:0000256" key="12">
    <source>
        <dbReference type="SAM" id="Phobius"/>
    </source>
</evidence>
<evidence type="ECO:0000256" key="10">
    <source>
        <dbReference type="ARBA" id="ARBA00047781"/>
    </source>
</evidence>
<dbReference type="EMBL" id="VUNS01000013">
    <property type="protein sequence ID" value="MST97858.1"/>
    <property type="molecule type" value="Genomic_DNA"/>
</dbReference>
<keyword evidence="7 11" id="KW-0460">Magnesium</keyword>
<feature type="active site" description="Nucleophile; for glutamine hydrolysis" evidence="11">
    <location>
        <position position="381"/>
    </location>
</feature>
<dbReference type="NCBIfam" id="TIGR00337">
    <property type="entry name" value="PyrG"/>
    <property type="match status" value="1"/>
</dbReference>
<feature type="binding site" evidence="11">
    <location>
        <begin position="187"/>
        <end position="192"/>
    </location>
    <ligand>
        <name>UTP</name>
        <dbReference type="ChEBI" id="CHEBI:46398"/>
    </ligand>
</feature>
<evidence type="ECO:0000256" key="11">
    <source>
        <dbReference type="HAMAP-Rule" id="MF_01227"/>
    </source>
</evidence>
<dbReference type="AlphaFoldDB" id="A0A844G5V2"/>
<comment type="miscellaneous">
    <text evidence="11">CTPSs have evolved a hybrid strategy for distinguishing between UTP and CTP. The overlapping regions of the product feedback inhibitory and substrate sites recognize a common feature in both compounds, the triphosphate moiety. To differentiate isosteric substrate and product pyrimidine rings, an additional pocket far from the expected kinase/ligase catalytic site, specifically recognizes the cytosine and ribose portions of the product inhibitor.</text>
</comment>
<feature type="binding site" evidence="11">
    <location>
        <begin position="14"/>
        <end position="19"/>
    </location>
    <ligand>
        <name>ATP</name>
        <dbReference type="ChEBI" id="CHEBI:30616"/>
    </ligand>
</feature>
<keyword evidence="5 11" id="KW-0547">Nucleotide-binding</keyword>
<dbReference type="FunFam" id="3.40.50.880:FF:000002">
    <property type="entry name" value="CTP synthase"/>
    <property type="match status" value="1"/>
</dbReference>
<dbReference type="EC" id="6.3.4.2" evidence="11"/>
<keyword evidence="3 11" id="KW-0436">Ligase</keyword>
<feature type="binding site" evidence="11">
    <location>
        <position position="71"/>
    </location>
    <ligand>
        <name>Mg(2+)</name>
        <dbReference type="ChEBI" id="CHEBI:18420"/>
    </ligand>
</feature>
<feature type="binding site" evidence="11">
    <location>
        <begin position="187"/>
        <end position="192"/>
    </location>
    <ligand>
        <name>CTP</name>
        <dbReference type="ChEBI" id="CHEBI:37563"/>
        <note>allosteric inhibitor</note>
    </ligand>
</feature>
<keyword evidence="9 11" id="KW-0665">Pyrimidine biosynthesis</keyword>
<name>A0A844G5V2_9BACT</name>
<dbReference type="Gene3D" id="3.40.50.880">
    <property type="match status" value="1"/>
</dbReference>
<dbReference type="PANTHER" id="PTHR11550">
    <property type="entry name" value="CTP SYNTHASE"/>
    <property type="match status" value="1"/>
</dbReference>
<dbReference type="Pfam" id="PF00117">
    <property type="entry name" value="GATase"/>
    <property type="match status" value="1"/>
</dbReference>
<feature type="active site" evidence="11">
    <location>
        <position position="508"/>
    </location>
</feature>
<evidence type="ECO:0000256" key="6">
    <source>
        <dbReference type="ARBA" id="ARBA00022840"/>
    </source>
</evidence>
<comment type="catalytic activity">
    <reaction evidence="11">
        <text>UTP + NH4(+) + ATP = CTP + ADP + phosphate + 2 H(+)</text>
        <dbReference type="Rhea" id="RHEA:16597"/>
        <dbReference type="ChEBI" id="CHEBI:15378"/>
        <dbReference type="ChEBI" id="CHEBI:28938"/>
        <dbReference type="ChEBI" id="CHEBI:30616"/>
        <dbReference type="ChEBI" id="CHEBI:37563"/>
        <dbReference type="ChEBI" id="CHEBI:43474"/>
        <dbReference type="ChEBI" id="CHEBI:46398"/>
        <dbReference type="ChEBI" id="CHEBI:456216"/>
    </reaction>
</comment>
<dbReference type="RefSeq" id="WP_154418960.1">
    <property type="nucleotide sequence ID" value="NZ_VUNS01000013.1"/>
</dbReference>
<dbReference type="CDD" id="cd01746">
    <property type="entry name" value="GATase1_CTP_Synthase"/>
    <property type="match status" value="1"/>
</dbReference>
<dbReference type="NCBIfam" id="NF003792">
    <property type="entry name" value="PRK05380.1"/>
    <property type="match status" value="1"/>
</dbReference>
<dbReference type="GO" id="GO:0097268">
    <property type="term" value="C:cytoophidium"/>
    <property type="evidence" value="ECO:0007669"/>
    <property type="project" value="UniProtKB-ARBA"/>
</dbReference>
<dbReference type="InterPro" id="IPR027417">
    <property type="entry name" value="P-loop_NTPase"/>
</dbReference>
<feature type="binding site" evidence="11">
    <location>
        <position position="223"/>
    </location>
    <ligand>
        <name>CTP</name>
        <dbReference type="ChEBI" id="CHEBI:37563"/>
        <note>allosteric inhibitor</note>
    </ligand>
</feature>
<dbReference type="GO" id="GO:0046872">
    <property type="term" value="F:metal ion binding"/>
    <property type="evidence" value="ECO:0007669"/>
    <property type="project" value="UniProtKB-KW"/>
</dbReference>
<dbReference type="Gene3D" id="3.40.50.300">
    <property type="entry name" value="P-loop containing nucleotide triphosphate hydrolases"/>
    <property type="match status" value="1"/>
</dbReference>
<dbReference type="FunFam" id="3.40.50.300:FF:000009">
    <property type="entry name" value="CTP synthase"/>
    <property type="match status" value="1"/>
</dbReference>
<keyword evidence="12" id="KW-0472">Membrane</keyword>
<dbReference type="GO" id="GO:0042802">
    <property type="term" value="F:identical protein binding"/>
    <property type="evidence" value="ECO:0007669"/>
    <property type="project" value="TreeGrafter"/>
</dbReference>
<feature type="binding site" evidence="11">
    <location>
        <position position="140"/>
    </location>
    <ligand>
        <name>Mg(2+)</name>
        <dbReference type="ChEBI" id="CHEBI:18420"/>
    </ligand>
</feature>
<evidence type="ECO:0000256" key="7">
    <source>
        <dbReference type="ARBA" id="ARBA00022842"/>
    </source>
</evidence>
<feature type="binding site" evidence="11">
    <location>
        <position position="54"/>
    </location>
    <ligand>
        <name>L-glutamine</name>
        <dbReference type="ChEBI" id="CHEBI:58359"/>
    </ligand>
</feature>
<comment type="caution">
    <text evidence="15">The sequence shown here is derived from an EMBL/GenBank/DDBJ whole genome shotgun (WGS) entry which is preliminary data.</text>
</comment>
<dbReference type="InterPro" id="IPR017456">
    <property type="entry name" value="CTP_synthase_N"/>
</dbReference>
<feature type="binding site" evidence="11">
    <location>
        <begin position="382"/>
        <end position="385"/>
    </location>
    <ligand>
        <name>L-glutamine</name>
        <dbReference type="ChEBI" id="CHEBI:58359"/>
    </ligand>
</feature>
<keyword evidence="8 11" id="KW-0315">Glutamine amidotransferase</keyword>
<evidence type="ECO:0000313" key="15">
    <source>
        <dbReference type="EMBL" id="MST97858.1"/>
    </source>
</evidence>
<dbReference type="GO" id="GO:0005524">
    <property type="term" value="F:ATP binding"/>
    <property type="evidence" value="ECO:0007669"/>
    <property type="project" value="UniProtKB-KW"/>
</dbReference>
<feature type="domain" description="CTP synthase N-terminal" evidence="14">
    <location>
        <begin position="3"/>
        <end position="267"/>
    </location>
</feature>
<dbReference type="HAMAP" id="MF_01227">
    <property type="entry name" value="PyrG"/>
    <property type="match status" value="1"/>
</dbReference>
<dbReference type="PROSITE" id="PS51273">
    <property type="entry name" value="GATASE_TYPE_1"/>
    <property type="match status" value="1"/>
</dbReference>
<dbReference type="PANTHER" id="PTHR11550:SF0">
    <property type="entry name" value="CTP SYNTHASE-RELATED"/>
    <property type="match status" value="1"/>
</dbReference>
<reference evidence="15 16" key="1">
    <citation type="submission" date="2019-08" db="EMBL/GenBank/DDBJ databases">
        <title>In-depth cultivation of the pig gut microbiome towards novel bacterial diversity and tailored functional studies.</title>
        <authorList>
            <person name="Wylensek D."/>
            <person name="Hitch T.C.A."/>
            <person name="Clavel T."/>
        </authorList>
    </citation>
    <scope>NUCLEOTIDE SEQUENCE [LARGE SCALE GENOMIC DNA]</scope>
    <source>
        <strain evidence="15 16">BBE-744-WT-12</strain>
    </source>
</reference>
<feature type="binding site" evidence="11">
    <location>
        <position position="462"/>
    </location>
    <ligand>
        <name>L-glutamine</name>
        <dbReference type="ChEBI" id="CHEBI:58359"/>
    </ligand>
</feature>
<dbReference type="InterPro" id="IPR033828">
    <property type="entry name" value="GATase1_CTP_Synthase"/>
</dbReference>
<feature type="region of interest" description="Amidoligase domain" evidence="11">
    <location>
        <begin position="1"/>
        <end position="267"/>
    </location>
</feature>
<dbReference type="CDD" id="cd03113">
    <property type="entry name" value="CTPS_N"/>
    <property type="match status" value="1"/>
</dbReference>
<comment type="pathway">
    <text evidence="1 11">Pyrimidine metabolism; CTP biosynthesis via de novo pathway; CTP from UDP: step 2/2.</text>
</comment>
<comment type="similarity">
    <text evidence="2 11">Belongs to the CTP synthase family.</text>
</comment>
<sequence length="536" mass="59417">MTKHIFITGGVVSSLGKGITGAALAMLLAKRGYRIAMQKLDPYLNVDPGTMSPYQHGEVFVTDDGAETDLDLGHYERIAGVRCSKASNFTSGKIYSNVIARERSGGYLGGTVQVIPHITDEIRRAMQSLHRPQVDIAITEIGGTAGDIESLPFLEAARQFKLAARRDDVIFLHLTLVPYIRAAKELKTKPSQHSVSTLRSIGIAPDILVCRTEIPMEPDHFKKLSMFCNVPEDSVIEELDVRNSIYEVPLELARQELDLKVLELLRLEPGELDLAEYRSWLDGVLHPEDECTVAVVGKYIKHQDAYKSIYEALHHAGIRNRAKVKFLLVEAEELETGSADELLKEADAVLVPGGFGERGVRGKIKAVEYARTRNVPFLGICLGMQCAVIEFARNVLGWKDANSTEFDEMTLHPVIDLMEEQRSITDKGGTMRLGAYPCVLVPKSRSAKLYSASEISERHRHRYEFNPKFKSELEAAGLTVAGTSPNGMLAEIVELAGSHPYFIGCQFHPEFKSRPQQPHPLFDGLVAAALQRKRGN</sequence>
<dbReference type="SUPFAM" id="SSF52540">
    <property type="entry name" value="P-loop containing nucleoside triphosphate hydrolases"/>
    <property type="match status" value="1"/>
</dbReference>
<comment type="catalytic activity">
    <reaction evidence="10 11">
        <text>UTP + L-glutamine + ATP + H2O = CTP + L-glutamate + ADP + phosphate + 2 H(+)</text>
        <dbReference type="Rhea" id="RHEA:26426"/>
        <dbReference type="ChEBI" id="CHEBI:15377"/>
        <dbReference type="ChEBI" id="CHEBI:15378"/>
        <dbReference type="ChEBI" id="CHEBI:29985"/>
        <dbReference type="ChEBI" id="CHEBI:30616"/>
        <dbReference type="ChEBI" id="CHEBI:37563"/>
        <dbReference type="ChEBI" id="CHEBI:43474"/>
        <dbReference type="ChEBI" id="CHEBI:46398"/>
        <dbReference type="ChEBI" id="CHEBI:58359"/>
        <dbReference type="ChEBI" id="CHEBI:456216"/>
        <dbReference type="EC" id="6.3.4.2"/>
    </reaction>
</comment>
<feature type="binding site" evidence="11">
    <location>
        <position position="71"/>
    </location>
    <ligand>
        <name>ATP</name>
        <dbReference type="ChEBI" id="CHEBI:30616"/>
    </ligand>
</feature>
<feature type="binding site" evidence="11">
    <location>
        <position position="405"/>
    </location>
    <ligand>
        <name>L-glutamine</name>
        <dbReference type="ChEBI" id="CHEBI:58359"/>
    </ligand>
</feature>
<organism evidence="15 16">
    <name type="scientific">Victivallis lenta</name>
    <dbReference type="NCBI Taxonomy" id="2606640"/>
    <lineage>
        <taxon>Bacteria</taxon>
        <taxon>Pseudomonadati</taxon>
        <taxon>Lentisphaerota</taxon>
        <taxon>Lentisphaeria</taxon>
        <taxon>Victivallales</taxon>
        <taxon>Victivallaceae</taxon>
        <taxon>Victivallis</taxon>
    </lineage>
</organism>
<keyword evidence="12" id="KW-1133">Transmembrane helix</keyword>
<dbReference type="GO" id="GO:0044210">
    <property type="term" value="P:'de novo' CTP biosynthetic process"/>
    <property type="evidence" value="ECO:0007669"/>
    <property type="project" value="UniProtKB-UniRule"/>
</dbReference>
<keyword evidence="12" id="KW-0812">Transmembrane</keyword>
<evidence type="ECO:0000259" key="13">
    <source>
        <dbReference type="Pfam" id="PF00117"/>
    </source>
</evidence>
<keyword evidence="6 11" id="KW-0067">ATP-binding</keyword>
<evidence type="ECO:0000256" key="2">
    <source>
        <dbReference type="ARBA" id="ARBA00007533"/>
    </source>
</evidence>
<comment type="function">
    <text evidence="11">Catalyzes the ATP-dependent amination of UTP to CTP with either L-glutamine or ammonia as the source of nitrogen. Regulates intracellular CTP levels through interactions with the four ribonucleotide triphosphates.</text>
</comment>
<feature type="binding site" evidence="11">
    <location>
        <position position="223"/>
    </location>
    <ligand>
        <name>UTP</name>
        <dbReference type="ChEBI" id="CHEBI:46398"/>
    </ligand>
</feature>
<evidence type="ECO:0000259" key="14">
    <source>
        <dbReference type="Pfam" id="PF06418"/>
    </source>
</evidence>
<feature type="binding site" evidence="11">
    <location>
        <position position="13"/>
    </location>
    <ligand>
        <name>CTP</name>
        <dbReference type="ChEBI" id="CHEBI:37563"/>
        <note>allosteric inhibitor</note>
    </ligand>
</feature>
<feature type="binding site" evidence="11">
    <location>
        <position position="241"/>
    </location>
    <ligand>
        <name>ATP</name>
        <dbReference type="ChEBI" id="CHEBI:30616"/>
    </ligand>
</feature>
<dbReference type="GO" id="GO:0005829">
    <property type="term" value="C:cytosol"/>
    <property type="evidence" value="ECO:0007669"/>
    <property type="project" value="TreeGrafter"/>
</dbReference>
<dbReference type="UniPathway" id="UPA00159">
    <property type="reaction ID" value="UER00277"/>
</dbReference>
<evidence type="ECO:0000256" key="4">
    <source>
        <dbReference type="ARBA" id="ARBA00022723"/>
    </source>
</evidence>
<evidence type="ECO:0000256" key="8">
    <source>
        <dbReference type="ARBA" id="ARBA00022962"/>
    </source>
</evidence>
<dbReference type="InterPro" id="IPR029062">
    <property type="entry name" value="Class_I_gatase-like"/>
</dbReference>
<feature type="domain" description="Glutamine amidotransferase" evidence="13">
    <location>
        <begin position="303"/>
        <end position="526"/>
    </location>
</feature>
<dbReference type="SUPFAM" id="SSF52317">
    <property type="entry name" value="Class I glutamine amidotransferase-like"/>
    <property type="match status" value="1"/>
</dbReference>
<comment type="caution">
    <text evidence="11">Lacks conserved residue(s) required for the propagation of feature annotation.</text>
</comment>
<feature type="active site" evidence="11">
    <location>
        <position position="510"/>
    </location>
</feature>
<dbReference type="Pfam" id="PF06418">
    <property type="entry name" value="CTP_synth_N"/>
    <property type="match status" value="1"/>
</dbReference>
<evidence type="ECO:0000256" key="5">
    <source>
        <dbReference type="ARBA" id="ARBA00022741"/>
    </source>
</evidence>
<dbReference type="Proteomes" id="UP000435649">
    <property type="component" value="Unassembled WGS sequence"/>
</dbReference>
<dbReference type="InterPro" id="IPR017926">
    <property type="entry name" value="GATASE"/>
</dbReference>
<dbReference type="GO" id="GO:0003883">
    <property type="term" value="F:CTP synthase activity"/>
    <property type="evidence" value="ECO:0007669"/>
    <property type="project" value="UniProtKB-UniRule"/>
</dbReference>
<protein>
    <recommendedName>
        <fullName evidence="11">CTP synthase</fullName>
        <ecNumber evidence="11">6.3.4.2</ecNumber>
    </recommendedName>
    <alternativeName>
        <fullName evidence="11">Cytidine 5'-triphosphate synthase</fullName>
    </alternativeName>
    <alternativeName>
        <fullName evidence="11">Cytidine triphosphate synthetase</fullName>
        <shortName evidence="11">CTP synthetase</shortName>
        <shortName evidence="11">CTPS</shortName>
    </alternativeName>
    <alternativeName>
        <fullName evidence="11">UTP--ammonia ligase</fullName>
    </alternativeName>
</protein>
<accession>A0A844G5V2</accession>
<comment type="subunit">
    <text evidence="11">Homotetramer.</text>
</comment>
<feature type="binding site" evidence="11">
    <location>
        <position position="354"/>
    </location>
    <ligand>
        <name>L-glutamine</name>
        <dbReference type="ChEBI" id="CHEBI:58359"/>
    </ligand>
</feature>
<proteinExistence type="inferred from homology"/>
<evidence type="ECO:0000256" key="1">
    <source>
        <dbReference type="ARBA" id="ARBA00005171"/>
    </source>
</evidence>
<comment type="activity regulation">
    <text evidence="11">Allosterically activated by GTP, when glutamine is the substrate; GTP has no effect on the reaction when ammonia is the substrate. The allosteric effector GTP functions by stabilizing the protein conformation that binds the tetrahedral intermediate(s) formed during glutamine hydrolysis. Inhibited by the product CTP, via allosteric rather than competitive inhibition.</text>
</comment>
<dbReference type="InterPro" id="IPR004468">
    <property type="entry name" value="CTP_synthase"/>
</dbReference>
<evidence type="ECO:0000313" key="16">
    <source>
        <dbReference type="Proteomes" id="UP000435649"/>
    </source>
</evidence>
<feature type="binding site" evidence="11">
    <location>
        <position position="13"/>
    </location>
    <ligand>
        <name>UTP</name>
        <dbReference type="ChEBI" id="CHEBI:46398"/>
    </ligand>
</feature>
<evidence type="ECO:0000256" key="3">
    <source>
        <dbReference type="ARBA" id="ARBA00022598"/>
    </source>
</evidence>